<protein>
    <recommendedName>
        <fullName evidence="3">DNA polymerase III subunit delta</fullName>
    </recommendedName>
</protein>
<sequence length="323" mass="37042">MLIGHQKQWNFLRKAAETKRFSHAYLFCGQEKLGKKTLALEWISFLFGQDVQNLTNHPDVVFIEPQVKEIQISQIRDLIWRLSLKPSLAPLKVAIIDNAHLMNQEAQTSLLKTLEEPRGEALLILISDKAQYLFPTILSRVQIIKFNSVKKEEIKNYLLGQGVSEKETEEISEIALGRPGVALDLSSGKEKLENFTQRITELNKISNSPFYLRFQYAKNLAEDLESIKDILDIWLNYFRSILLSRFSPSFDETKREVKRDLSLSTPSPAKRGEGGEGDEVLFSKYPTTKIKNIINRIQTTKFLLSNTNINSRLALETLMIELN</sequence>
<comment type="caution">
    <text evidence="1">The sequence shown here is derived from an EMBL/GenBank/DDBJ whole genome shotgun (WGS) entry which is preliminary data.</text>
</comment>
<dbReference type="InterPro" id="IPR050238">
    <property type="entry name" value="DNA_Rep/Repair_Clamp_Loader"/>
</dbReference>
<evidence type="ECO:0000313" key="1">
    <source>
        <dbReference type="EMBL" id="PIP24406.1"/>
    </source>
</evidence>
<proteinExistence type="predicted"/>
<dbReference type="InterPro" id="IPR027417">
    <property type="entry name" value="P-loop_NTPase"/>
</dbReference>
<dbReference type="Gene3D" id="3.40.50.300">
    <property type="entry name" value="P-loop containing nucleotide triphosphate hydrolases"/>
    <property type="match status" value="1"/>
</dbReference>
<dbReference type="Pfam" id="PF13177">
    <property type="entry name" value="DNA_pol3_delta2"/>
    <property type="match status" value="1"/>
</dbReference>
<reference evidence="1 2" key="1">
    <citation type="submission" date="2017-09" db="EMBL/GenBank/DDBJ databases">
        <title>Depth-based differentiation of microbial function through sediment-hosted aquifers and enrichment of novel symbionts in the deep terrestrial subsurface.</title>
        <authorList>
            <person name="Probst A.J."/>
            <person name="Ladd B."/>
            <person name="Jarett J.K."/>
            <person name="Geller-Mcgrath D.E."/>
            <person name="Sieber C.M."/>
            <person name="Emerson J.B."/>
            <person name="Anantharaman K."/>
            <person name="Thomas B.C."/>
            <person name="Malmstrom R."/>
            <person name="Stieglmeier M."/>
            <person name="Klingl A."/>
            <person name="Woyke T."/>
            <person name="Ryan C.M."/>
            <person name="Banfield J.F."/>
        </authorList>
    </citation>
    <scope>NUCLEOTIDE SEQUENCE [LARGE SCALE GENOMIC DNA]</scope>
    <source>
        <strain evidence="1">CG23_combo_of_CG06-09_8_20_14_all_37_18</strain>
    </source>
</reference>
<dbReference type="GO" id="GO:0006261">
    <property type="term" value="P:DNA-templated DNA replication"/>
    <property type="evidence" value="ECO:0007669"/>
    <property type="project" value="TreeGrafter"/>
</dbReference>
<dbReference type="Proteomes" id="UP000229952">
    <property type="component" value="Unassembled WGS sequence"/>
</dbReference>
<dbReference type="PANTHER" id="PTHR11669:SF8">
    <property type="entry name" value="DNA POLYMERASE III SUBUNIT DELTA"/>
    <property type="match status" value="1"/>
</dbReference>
<evidence type="ECO:0000313" key="2">
    <source>
        <dbReference type="Proteomes" id="UP000229952"/>
    </source>
</evidence>
<dbReference type="SUPFAM" id="SSF52540">
    <property type="entry name" value="P-loop containing nucleoside triphosphate hydrolases"/>
    <property type="match status" value="1"/>
</dbReference>
<evidence type="ECO:0008006" key="3">
    <source>
        <dbReference type="Google" id="ProtNLM"/>
    </source>
</evidence>
<dbReference type="EMBL" id="PCRQ01000018">
    <property type="protein sequence ID" value="PIP24406.1"/>
    <property type="molecule type" value="Genomic_DNA"/>
</dbReference>
<name>A0A2G9YYT5_9BACT</name>
<dbReference type="PANTHER" id="PTHR11669">
    <property type="entry name" value="REPLICATION FACTOR C / DNA POLYMERASE III GAMMA-TAU SUBUNIT"/>
    <property type="match status" value="1"/>
</dbReference>
<organism evidence="1 2">
    <name type="scientific">Candidatus Nealsonbacteria bacterium CG23_combo_of_CG06-09_8_20_14_all_37_18</name>
    <dbReference type="NCBI Taxonomy" id="1974720"/>
    <lineage>
        <taxon>Bacteria</taxon>
        <taxon>Candidatus Nealsoniibacteriota</taxon>
    </lineage>
</organism>
<gene>
    <name evidence="1" type="ORF">COX35_00620</name>
</gene>
<dbReference type="AlphaFoldDB" id="A0A2G9YYT5"/>
<accession>A0A2G9YYT5</accession>